<dbReference type="SUPFAM" id="SSF53187">
    <property type="entry name" value="Zn-dependent exopeptidases"/>
    <property type="match status" value="1"/>
</dbReference>
<comment type="cofactor">
    <cofactor evidence="1">
        <name>Mn(2+)</name>
        <dbReference type="ChEBI" id="CHEBI:29035"/>
    </cofactor>
    <text evidence="1">The Mn(2+) ion enhances activity.</text>
</comment>
<dbReference type="GO" id="GO:0071713">
    <property type="term" value="F:para-aminobenzoyl-glutamate hydrolase activity"/>
    <property type="evidence" value="ECO:0007669"/>
    <property type="project" value="TreeGrafter"/>
</dbReference>
<dbReference type="GO" id="GO:0046657">
    <property type="term" value="P:folic acid catabolic process"/>
    <property type="evidence" value="ECO:0007669"/>
    <property type="project" value="TreeGrafter"/>
</dbReference>
<dbReference type="RefSeq" id="WP_101644819.1">
    <property type="nucleotide sequence ID" value="NZ_FXZE01000036.1"/>
</dbReference>
<dbReference type="GO" id="GO:0046872">
    <property type="term" value="F:metal ion binding"/>
    <property type="evidence" value="ECO:0007669"/>
    <property type="project" value="UniProtKB-KW"/>
</dbReference>
<dbReference type="EMBL" id="FXZE01000036">
    <property type="protein sequence ID" value="SMY03208.1"/>
    <property type="molecule type" value="Genomic_DNA"/>
</dbReference>
<dbReference type="Gene3D" id="3.40.630.10">
    <property type="entry name" value="Zn peptidases"/>
    <property type="match status" value="1"/>
</dbReference>
<dbReference type="InterPro" id="IPR052030">
    <property type="entry name" value="Peptidase_M20/M20A_hydrolases"/>
</dbReference>
<accession>A0A2H1KU79</accession>
<dbReference type="InterPro" id="IPR017439">
    <property type="entry name" value="Amidohydrolase"/>
</dbReference>
<dbReference type="GO" id="GO:0005737">
    <property type="term" value="C:cytoplasm"/>
    <property type="evidence" value="ECO:0007669"/>
    <property type="project" value="TreeGrafter"/>
</dbReference>
<feature type="binding site" evidence="1">
    <location>
        <position position="186"/>
    </location>
    <ligand>
        <name>Mn(2+)</name>
        <dbReference type="ChEBI" id="CHEBI:29035"/>
        <label>2</label>
    </ligand>
</feature>
<dbReference type="SUPFAM" id="SSF55031">
    <property type="entry name" value="Bacterial exopeptidase dimerisation domain"/>
    <property type="match status" value="1"/>
</dbReference>
<keyword evidence="4" id="KW-1185">Reference proteome</keyword>
<proteinExistence type="predicted"/>
<feature type="binding site" evidence="1">
    <location>
        <position position="152"/>
    </location>
    <ligand>
        <name>Mn(2+)</name>
        <dbReference type="ChEBI" id="CHEBI:29035"/>
        <label>2</label>
    </ligand>
</feature>
<evidence type="ECO:0000313" key="3">
    <source>
        <dbReference type="EMBL" id="SMY03208.1"/>
    </source>
</evidence>
<dbReference type="PANTHER" id="PTHR30575:SF3">
    <property type="entry name" value="PEPTIDASE M20 DIMERISATION DOMAIN-CONTAINING PROTEIN"/>
    <property type="match status" value="1"/>
</dbReference>
<feature type="binding site" evidence="1">
    <location>
        <position position="210"/>
    </location>
    <ligand>
        <name>Mn(2+)</name>
        <dbReference type="ChEBI" id="CHEBI:29035"/>
        <label>2</label>
    </ligand>
</feature>
<reference evidence="4" key="1">
    <citation type="submission" date="2017-03" db="EMBL/GenBank/DDBJ databases">
        <authorList>
            <person name="Monnet C."/>
        </authorList>
    </citation>
    <scope>NUCLEOTIDE SEQUENCE [LARGE SCALE GENOMIC DNA]</scope>
    <source>
        <strain evidence="4">P10</strain>
    </source>
</reference>
<sequence length="439" mass="46422">MTENSGFVVDRETHDKLVALRRDFHRYAETGWQEFRSASKIVTELLRLGWQVEYGPDVIDADTRMGVPDEGILSDAEDRAISQGADADLVAQMSGGFTGAVATWDTGKPGPTIGFRFDIDANDLHESTNDSHFPASEGFASINDGAMHGCGHDGHTSMGLVLAAVLAKRGEDFSGRVKLIFQPAEEGVRGAQSMVSAGVVDDVDIFIATHLGTGPELGEVVCGAKNHFATTKFDVDFTGQAAHAGVEPEAGRNALVAAATATVNLYAMTRHSGGDSRVNVGTLSAGEGRNVIARTAKLRVETRGRTSAVNEYLFDRAQKIVAGASTMYDVDATVTKVGEALGADPSAELCDFLHEQFSLVEGVETIHNTIGGGGSDDANTMITRVKDRGGLGAYMVIGTTLPSGHHTEKFDIDEISLDIGLATMVNAVINAGNFTITSQ</sequence>
<dbReference type="PIRSF" id="PIRSF005962">
    <property type="entry name" value="Pept_M20D_amidohydro"/>
    <property type="match status" value="1"/>
</dbReference>
<evidence type="ECO:0000313" key="4">
    <source>
        <dbReference type="Proteomes" id="UP000234342"/>
    </source>
</evidence>
<protein>
    <submittedName>
        <fullName evidence="3">Aminobenzoyl-glutamate utilization protein A</fullName>
    </submittedName>
</protein>
<dbReference type="Pfam" id="PF07687">
    <property type="entry name" value="M20_dimer"/>
    <property type="match status" value="1"/>
</dbReference>
<dbReference type="AlphaFoldDB" id="A0A2H1KU79"/>
<name>A0A2H1KU79_9MICO</name>
<dbReference type="InterPro" id="IPR011650">
    <property type="entry name" value="Peptidase_M20_dimer"/>
</dbReference>
<dbReference type="PANTHER" id="PTHR30575">
    <property type="entry name" value="PEPTIDASE M20"/>
    <property type="match status" value="1"/>
</dbReference>
<feature type="binding site" evidence="1">
    <location>
        <position position="406"/>
    </location>
    <ligand>
        <name>Mn(2+)</name>
        <dbReference type="ChEBI" id="CHEBI:29035"/>
        <label>2</label>
    </ligand>
</feature>
<dbReference type="GO" id="GO:0016805">
    <property type="term" value="F:dipeptidase activity"/>
    <property type="evidence" value="ECO:0007669"/>
    <property type="project" value="TreeGrafter"/>
</dbReference>
<dbReference type="InterPro" id="IPR036264">
    <property type="entry name" value="Bact_exopeptidase_dim_dom"/>
</dbReference>
<dbReference type="InterPro" id="IPR002933">
    <property type="entry name" value="Peptidase_M20"/>
</dbReference>
<keyword evidence="1" id="KW-0479">Metal-binding</keyword>
<dbReference type="Proteomes" id="UP000234342">
    <property type="component" value="Unassembled WGS sequence"/>
</dbReference>
<evidence type="ECO:0000256" key="1">
    <source>
        <dbReference type="PIRSR" id="PIRSR005962-1"/>
    </source>
</evidence>
<feature type="domain" description="Peptidase M20 dimerisation" evidence="2">
    <location>
        <begin position="231"/>
        <end position="321"/>
    </location>
</feature>
<dbReference type="NCBIfam" id="TIGR01891">
    <property type="entry name" value="amidohydrolases"/>
    <property type="match status" value="1"/>
</dbReference>
<feature type="binding site" evidence="1">
    <location>
        <position position="150"/>
    </location>
    <ligand>
        <name>Mn(2+)</name>
        <dbReference type="ChEBI" id="CHEBI:29035"/>
        <label>2</label>
    </ligand>
</feature>
<evidence type="ECO:0000259" key="2">
    <source>
        <dbReference type="Pfam" id="PF07687"/>
    </source>
</evidence>
<gene>
    <name evidence="3" type="ORF">BANT10_03496</name>
</gene>
<organism evidence="3 4">
    <name type="scientific">Brevibacterium antiquum</name>
    <dbReference type="NCBI Taxonomy" id="234835"/>
    <lineage>
        <taxon>Bacteria</taxon>
        <taxon>Bacillati</taxon>
        <taxon>Actinomycetota</taxon>
        <taxon>Actinomycetes</taxon>
        <taxon>Micrococcales</taxon>
        <taxon>Brevibacteriaceae</taxon>
        <taxon>Brevibacterium</taxon>
    </lineage>
</organism>
<keyword evidence="1" id="KW-0464">Manganese</keyword>
<dbReference type="Pfam" id="PF01546">
    <property type="entry name" value="Peptidase_M20"/>
    <property type="match status" value="1"/>
</dbReference>